<dbReference type="SMART" id="SM00220">
    <property type="entry name" value="S_TKc"/>
    <property type="match status" value="1"/>
</dbReference>
<dbReference type="InterPro" id="IPR001480">
    <property type="entry name" value="Bulb-type_lectin_dom"/>
</dbReference>
<evidence type="ECO:0000259" key="26">
    <source>
        <dbReference type="PROSITE" id="PS50026"/>
    </source>
</evidence>
<comment type="subcellular location">
    <subcellularLocation>
        <location evidence="1">Membrane</location>
        <topology evidence="1">Single-pass type I membrane protein</topology>
    </subcellularLocation>
</comment>
<feature type="non-terminal residue" evidence="28">
    <location>
        <position position="1"/>
    </location>
</feature>
<protein>
    <recommendedName>
        <fullName evidence="2">non-specific serine/threonine protein kinase</fullName>
        <ecNumber evidence="2">2.7.11.1</ecNumber>
    </recommendedName>
</protein>
<dbReference type="InterPro" id="IPR000719">
    <property type="entry name" value="Prot_kinase_dom"/>
</dbReference>
<keyword evidence="7 24" id="KW-0812">Transmembrane</keyword>
<evidence type="ECO:0000256" key="22">
    <source>
        <dbReference type="PROSITE-ProRule" id="PRU00076"/>
    </source>
</evidence>
<dbReference type="EMBL" id="GDJX01017865">
    <property type="protein sequence ID" value="JAT50071.1"/>
    <property type="molecule type" value="Transcribed_RNA"/>
</dbReference>
<dbReference type="FunFam" id="3.30.200.20:FF:000059">
    <property type="entry name" value="S-receptor-like serine/threonine-protein kinase"/>
    <property type="match status" value="1"/>
</dbReference>
<keyword evidence="9 28" id="KW-0430">Lectin</keyword>
<evidence type="ECO:0000256" key="19">
    <source>
        <dbReference type="ARBA" id="ARBA00023180"/>
    </source>
</evidence>
<dbReference type="GO" id="GO:0005524">
    <property type="term" value="F:ATP binding"/>
    <property type="evidence" value="ECO:0007669"/>
    <property type="project" value="UniProtKB-UniRule"/>
</dbReference>
<dbReference type="Gene3D" id="3.30.200.20">
    <property type="entry name" value="Phosphorylase Kinase, domain 1"/>
    <property type="match status" value="1"/>
</dbReference>
<evidence type="ECO:0000259" key="27">
    <source>
        <dbReference type="PROSITE" id="PS50927"/>
    </source>
</evidence>
<dbReference type="CDD" id="cd14066">
    <property type="entry name" value="STKc_IRAK"/>
    <property type="match status" value="1"/>
</dbReference>
<evidence type="ECO:0000256" key="6">
    <source>
        <dbReference type="ARBA" id="ARBA00022679"/>
    </source>
</evidence>
<comment type="catalytic activity">
    <reaction evidence="21">
        <text>L-seryl-[protein] + ATP = O-phospho-L-seryl-[protein] + ADP + H(+)</text>
        <dbReference type="Rhea" id="RHEA:17989"/>
        <dbReference type="Rhea" id="RHEA-COMP:9863"/>
        <dbReference type="Rhea" id="RHEA-COMP:11604"/>
        <dbReference type="ChEBI" id="CHEBI:15378"/>
        <dbReference type="ChEBI" id="CHEBI:29999"/>
        <dbReference type="ChEBI" id="CHEBI:30616"/>
        <dbReference type="ChEBI" id="CHEBI:83421"/>
        <dbReference type="ChEBI" id="CHEBI:456216"/>
        <dbReference type="EC" id="2.7.11.1"/>
    </reaction>
</comment>
<dbReference type="Gene3D" id="2.90.10.10">
    <property type="entry name" value="Bulb-type lectin domain"/>
    <property type="match status" value="2"/>
</dbReference>
<dbReference type="InterPro" id="IPR011009">
    <property type="entry name" value="Kinase-like_dom_sf"/>
</dbReference>
<organism evidence="28">
    <name type="scientific">Anthurium amnicola</name>
    <dbReference type="NCBI Taxonomy" id="1678845"/>
    <lineage>
        <taxon>Eukaryota</taxon>
        <taxon>Viridiplantae</taxon>
        <taxon>Streptophyta</taxon>
        <taxon>Embryophyta</taxon>
        <taxon>Tracheophyta</taxon>
        <taxon>Spermatophyta</taxon>
        <taxon>Magnoliopsida</taxon>
        <taxon>Liliopsida</taxon>
        <taxon>Araceae</taxon>
        <taxon>Pothoideae</taxon>
        <taxon>Potheae</taxon>
        <taxon>Anthurium</taxon>
    </lineage>
</organism>
<dbReference type="GO" id="GO:0051707">
    <property type="term" value="P:response to other organism"/>
    <property type="evidence" value="ECO:0007669"/>
    <property type="project" value="UniProtKB-ARBA"/>
</dbReference>
<evidence type="ECO:0000256" key="7">
    <source>
        <dbReference type="ARBA" id="ARBA00022692"/>
    </source>
</evidence>
<dbReference type="InterPro" id="IPR024171">
    <property type="entry name" value="SRK-like_kinase"/>
</dbReference>
<feature type="domain" description="Protein kinase" evidence="25">
    <location>
        <begin position="579"/>
        <end position="852"/>
    </location>
</feature>
<name>A0A1D1Y5Z2_9ARAE</name>
<dbReference type="Gene3D" id="1.10.510.10">
    <property type="entry name" value="Transferase(Phosphotransferase) domain 1"/>
    <property type="match status" value="1"/>
</dbReference>
<keyword evidence="11 23" id="KW-0547">Nucleotide-binding</keyword>
<keyword evidence="13 23" id="KW-0067">ATP-binding</keyword>
<keyword evidence="16 24" id="KW-0472">Membrane</keyword>
<keyword evidence="4 22" id="KW-0245">EGF-like domain</keyword>
<evidence type="ECO:0000256" key="17">
    <source>
        <dbReference type="ARBA" id="ARBA00023157"/>
    </source>
</evidence>
<keyword evidence="12 28" id="KW-0418">Kinase</keyword>
<dbReference type="InterPro" id="IPR036426">
    <property type="entry name" value="Bulb-type_lectin_dom_sf"/>
</dbReference>
<evidence type="ECO:0000256" key="1">
    <source>
        <dbReference type="ARBA" id="ARBA00004479"/>
    </source>
</evidence>
<reference evidence="28" key="1">
    <citation type="submission" date="2015-07" db="EMBL/GenBank/DDBJ databases">
        <title>Transcriptome Assembly of Anthurium amnicola.</title>
        <authorList>
            <person name="Suzuki J."/>
        </authorList>
    </citation>
    <scope>NUCLEOTIDE SEQUENCE</scope>
</reference>
<keyword evidence="10" id="KW-0677">Repeat</keyword>
<dbReference type="PANTHER" id="PTHR47976:SF27">
    <property type="entry name" value="RECEPTOR-LIKE SERINE_THREONINE-PROTEIN KINASE"/>
    <property type="match status" value="1"/>
</dbReference>
<evidence type="ECO:0000256" key="21">
    <source>
        <dbReference type="ARBA" id="ARBA00048679"/>
    </source>
</evidence>
<dbReference type="InterPro" id="IPR000742">
    <property type="entry name" value="EGF"/>
</dbReference>
<sequence>PPSSIRWPNGEARRHHLGNPVATTTVFFPWTNPKSRPQQRTFTPSLTIFPHPGTPHRSFHPSMAAAPPFLPLLLLLLGSAAAPATVNAQSQLGSIALGSSLDPGTTNGAGASWLSPSGRFAFGFYPVDGGFAIGVWLTTAPQKTVVWTANRDDPPVADGTLRLTFDGRLLWSAPGGREKPISKAGEPGASAAMLDSGNFVLYSSGNRVVWSTFDSPTDTILPGQSLLPGGELRSRASKLDRSTGKFRLKMQNDGNLVLYPADTTDTVNDAYWDMGTFLVGFPLTLNLSRGGSLFLSGDGNKYLKNVTQTTPRASSGDRTEFYYRATLDADGIFRLYSYRFDGGTASSRTTVEWEVLKDRCLVKGTCSHNSYCEPAADGEPSCLCPPSFEFIDPEQKFAGCRRNSTGGRCGGGGGRVRTASFSMATMENTFWVDQPYAVLSSTSEEECKAACLDDCFCEAALFQDGRCTKQLLPLRYGRKSQNNTAFIKVPTTAATPDDNPPQGTGFRLERKKTVRVDVLVICVVLTISSVVTFAISAALLCRHRRTELYTRASGIEASGLDEENPMRPFSYQELESATQSFSEELGKGAFGTVFKGSLAVGGKVVAVKRLDKMVEEGEREFQREVRAIGRTHHKNLVRLLGFCNEGSNRLLVYEYMSNGSLADLLFKGKTNPSWEDRMRIAIDVARGLQYLHEELETHIIHCDIKPQNILMDTSRTAKISDFGLAKLLMPDQTRTFTGIRGTRGYLAPEWHRNSPITVKTDVYSFGVVLLEIVCCRRNMELEEAGLDVTLAEYVYERLRAGELGKLLSVGEVVDEVELERVVSAAIWCVQNDPASRPSMRSVISMLEGNMEIPVPPPPTALP</sequence>
<dbReference type="SUPFAM" id="SSF56112">
    <property type="entry name" value="Protein kinase-like (PK-like)"/>
    <property type="match status" value="1"/>
</dbReference>
<keyword evidence="14 24" id="KW-1133">Transmembrane helix</keyword>
<dbReference type="InterPro" id="IPR051343">
    <property type="entry name" value="G-type_lectin_kinases/EP1-like"/>
</dbReference>
<feature type="domain" description="Bulb-type lectin" evidence="27">
    <location>
        <begin position="98"/>
        <end position="214"/>
    </location>
</feature>
<evidence type="ECO:0000256" key="9">
    <source>
        <dbReference type="ARBA" id="ARBA00022734"/>
    </source>
</evidence>
<evidence type="ECO:0000256" key="11">
    <source>
        <dbReference type="ARBA" id="ARBA00022741"/>
    </source>
</evidence>
<dbReference type="GO" id="GO:0016020">
    <property type="term" value="C:membrane"/>
    <property type="evidence" value="ECO:0007669"/>
    <property type="project" value="UniProtKB-SubCell"/>
</dbReference>
<dbReference type="GO" id="GO:0005537">
    <property type="term" value="F:D-mannose binding"/>
    <property type="evidence" value="ECO:0007669"/>
    <property type="project" value="UniProtKB-KW"/>
</dbReference>
<evidence type="ECO:0000256" key="4">
    <source>
        <dbReference type="ARBA" id="ARBA00022536"/>
    </source>
</evidence>
<evidence type="ECO:0000256" key="8">
    <source>
        <dbReference type="ARBA" id="ARBA00022729"/>
    </source>
</evidence>
<evidence type="ECO:0000256" key="10">
    <source>
        <dbReference type="ARBA" id="ARBA00022737"/>
    </source>
</evidence>
<evidence type="ECO:0000256" key="15">
    <source>
        <dbReference type="ARBA" id="ARBA00023035"/>
    </source>
</evidence>
<comment type="caution">
    <text evidence="22">Lacks conserved residue(s) required for the propagation of feature annotation.</text>
</comment>
<dbReference type="PROSITE" id="PS50011">
    <property type="entry name" value="PROTEIN_KINASE_DOM"/>
    <property type="match status" value="1"/>
</dbReference>
<evidence type="ECO:0000256" key="12">
    <source>
        <dbReference type="ARBA" id="ARBA00022777"/>
    </source>
</evidence>
<evidence type="ECO:0000313" key="28">
    <source>
        <dbReference type="EMBL" id="JAT50071.1"/>
    </source>
</evidence>
<dbReference type="Pfam" id="PF01453">
    <property type="entry name" value="B_lectin"/>
    <property type="match status" value="1"/>
</dbReference>
<keyword evidence="15" id="KW-0465">Mannose-binding</keyword>
<keyword evidence="5" id="KW-0348">Hemagglutinin</keyword>
<dbReference type="PANTHER" id="PTHR47976">
    <property type="entry name" value="G-TYPE LECTIN S-RECEPTOR-LIKE SERINE/THREONINE-PROTEIN KINASE SD2-5"/>
    <property type="match status" value="1"/>
</dbReference>
<evidence type="ECO:0000256" key="24">
    <source>
        <dbReference type="SAM" id="Phobius"/>
    </source>
</evidence>
<evidence type="ECO:0000256" key="14">
    <source>
        <dbReference type="ARBA" id="ARBA00022989"/>
    </source>
</evidence>
<dbReference type="PROSITE" id="PS00108">
    <property type="entry name" value="PROTEIN_KINASE_ST"/>
    <property type="match status" value="1"/>
</dbReference>
<dbReference type="AlphaFoldDB" id="A0A1D1Y5Z2"/>
<keyword evidence="18 28" id="KW-0675">Receptor</keyword>
<accession>A0A1D1Y5Z2</accession>
<evidence type="ECO:0000256" key="23">
    <source>
        <dbReference type="PROSITE-ProRule" id="PRU10141"/>
    </source>
</evidence>
<gene>
    <name evidence="28" type="primary">RLK1_7</name>
    <name evidence="28" type="ORF">g.119384</name>
</gene>
<dbReference type="FunFam" id="1.10.510.10:FF:000237">
    <property type="entry name" value="G-type lectin S-receptor-like serine/threonine-protein kinase"/>
    <property type="match status" value="1"/>
</dbReference>
<dbReference type="PROSITE" id="PS00107">
    <property type="entry name" value="PROTEIN_KINASE_ATP"/>
    <property type="match status" value="1"/>
</dbReference>
<evidence type="ECO:0000256" key="13">
    <source>
        <dbReference type="ARBA" id="ARBA00022840"/>
    </source>
</evidence>
<dbReference type="SMART" id="SM00108">
    <property type="entry name" value="B_lectin"/>
    <property type="match status" value="1"/>
</dbReference>
<dbReference type="SUPFAM" id="SSF51110">
    <property type="entry name" value="alpha-D-mannose-specific plant lectins"/>
    <property type="match status" value="2"/>
</dbReference>
<keyword evidence="17" id="KW-1015">Disulfide bond</keyword>
<proteinExistence type="predicted"/>
<dbReference type="PROSITE" id="PS50026">
    <property type="entry name" value="EGF_3"/>
    <property type="match status" value="1"/>
</dbReference>
<evidence type="ECO:0000256" key="18">
    <source>
        <dbReference type="ARBA" id="ARBA00023170"/>
    </source>
</evidence>
<evidence type="ECO:0000256" key="16">
    <source>
        <dbReference type="ARBA" id="ARBA00023136"/>
    </source>
</evidence>
<dbReference type="PROSITE" id="PS50927">
    <property type="entry name" value="BULB_LECTIN"/>
    <property type="match status" value="1"/>
</dbReference>
<evidence type="ECO:0000256" key="3">
    <source>
        <dbReference type="ARBA" id="ARBA00022527"/>
    </source>
</evidence>
<dbReference type="CDD" id="cd00028">
    <property type="entry name" value="B_lectin"/>
    <property type="match status" value="1"/>
</dbReference>
<dbReference type="FunFam" id="2.90.10.10:FF:000026">
    <property type="entry name" value="Serine/threonine-protein kinase"/>
    <property type="match status" value="1"/>
</dbReference>
<dbReference type="GO" id="GO:0004674">
    <property type="term" value="F:protein serine/threonine kinase activity"/>
    <property type="evidence" value="ECO:0007669"/>
    <property type="project" value="UniProtKB-KW"/>
</dbReference>
<feature type="domain" description="EGF-like" evidence="26">
    <location>
        <begin position="356"/>
        <end position="394"/>
    </location>
</feature>
<dbReference type="Pfam" id="PF00069">
    <property type="entry name" value="Pkinase"/>
    <property type="match status" value="1"/>
</dbReference>
<feature type="binding site" evidence="23">
    <location>
        <position position="608"/>
    </location>
    <ligand>
        <name>ATP</name>
        <dbReference type="ChEBI" id="CHEBI:30616"/>
    </ligand>
</feature>
<evidence type="ECO:0000259" key="25">
    <source>
        <dbReference type="PROSITE" id="PS50011"/>
    </source>
</evidence>
<evidence type="ECO:0000256" key="5">
    <source>
        <dbReference type="ARBA" id="ARBA00022546"/>
    </source>
</evidence>
<comment type="catalytic activity">
    <reaction evidence="20">
        <text>L-threonyl-[protein] + ATP = O-phospho-L-threonyl-[protein] + ADP + H(+)</text>
        <dbReference type="Rhea" id="RHEA:46608"/>
        <dbReference type="Rhea" id="RHEA-COMP:11060"/>
        <dbReference type="Rhea" id="RHEA-COMP:11605"/>
        <dbReference type="ChEBI" id="CHEBI:15378"/>
        <dbReference type="ChEBI" id="CHEBI:30013"/>
        <dbReference type="ChEBI" id="CHEBI:30616"/>
        <dbReference type="ChEBI" id="CHEBI:61977"/>
        <dbReference type="ChEBI" id="CHEBI:456216"/>
        <dbReference type="EC" id="2.7.11.1"/>
    </reaction>
</comment>
<keyword evidence="8" id="KW-0732">Signal</keyword>
<feature type="transmembrane region" description="Helical" evidence="24">
    <location>
        <begin position="518"/>
        <end position="541"/>
    </location>
</feature>
<dbReference type="InterPro" id="IPR017441">
    <property type="entry name" value="Protein_kinase_ATP_BS"/>
</dbReference>
<keyword evidence="19" id="KW-0325">Glycoprotein</keyword>
<evidence type="ECO:0000256" key="2">
    <source>
        <dbReference type="ARBA" id="ARBA00012513"/>
    </source>
</evidence>
<dbReference type="InterPro" id="IPR008271">
    <property type="entry name" value="Ser/Thr_kinase_AS"/>
</dbReference>
<dbReference type="PIRSF" id="PIRSF000641">
    <property type="entry name" value="SRK"/>
    <property type="match status" value="1"/>
</dbReference>
<evidence type="ECO:0000256" key="20">
    <source>
        <dbReference type="ARBA" id="ARBA00047899"/>
    </source>
</evidence>
<keyword evidence="6" id="KW-0808">Transferase</keyword>
<dbReference type="EC" id="2.7.11.1" evidence="2"/>
<keyword evidence="3" id="KW-0723">Serine/threonine-protein kinase</keyword>